<dbReference type="FunFam" id="1.10.238.10:FF:000001">
    <property type="entry name" value="Calmodulin 1"/>
    <property type="match status" value="1"/>
</dbReference>
<keyword evidence="4" id="KW-1185">Reference proteome</keyword>
<gene>
    <name evidence="3" type="ORF">Ctob_006319</name>
</gene>
<dbReference type="Gene3D" id="1.10.238.10">
    <property type="entry name" value="EF-hand"/>
    <property type="match status" value="2"/>
</dbReference>
<comment type="caution">
    <text evidence="3">The sequence shown here is derived from an EMBL/GenBank/DDBJ whole genome shotgun (WGS) entry which is preliminary data.</text>
</comment>
<dbReference type="Proteomes" id="UP000037460">
    <property type="component" value="Unassembled WGS sequence"/>
</dbReference>
<dbReference type="InterPro" id="IPR002048">
    <property type="entry name" value="EF_hand_dom"/>
</dbReference>
<dbReference type="Pfam" id="PF13499">
    <property type="entry name" value="EF-hand_7"/>
    <property type="match status" value="1"/>
</dbReference>
<dbReference type="EMBL" id="JWZX01002745">
    <property type="protein sequence ID" value="KOO27213.1"/>
    <property type="molecule type" value="Genomic_DNA"/>
</dbReference>
<organism evidence="3 4">
    <name type="scientific">Chrysochromulina tobinii</name>
    <dbReference type="NCBI Taxonomy" id="1460289"/>
    <lineage>
        <taxon>Eukaryota</taxon>
        <taxon>Haptista</taxon>
        <taxon>Haptophyta</taxon>
        <taxon>Prymnesiophyceae</taxon>
        <taxon>Prymnesiales</taxon>
        <taxon>Chrysochromulinaceae</taxon>
        <taxon>Chrysochromulina</taxon>
    </lineage>
</organism>
<keyword evidence="1" id="KW-0677">Repeat</keyword>
<dbReference type="InterPro" id="IPR011992">
    <property type="entry name" value="EF-hand-dom_pair"/>
</dbReference>
<dbReference type="AlphaFoldDB" id="A0A0M0JLR5"/>
<dbReference type="SMART" id="SM00054">
    <property type="entry name" value="EFh"/>
    <property type="match status" value="2"/>
</dbReference>
<feature type="domain" description="EF-hand" evidence="2">
    <location>
        <begin position="80"/>
        <end position="115"/>
    </location>
</feature>
<name>A0A0M0JLR5_9EUKA</name>
<dbReference type="OrthoDB" id="26525at2759"/>
<evidence type="ECO:0000259" key="2">
    <source>
        <dbReference type="PROSITE" id="PS50222"/>
    </source>
</evidence>
<dbReference type="GO" id="GO:0016460">
    <property type="term" value="C:myosin II complex"/>
    <property type="evidence" value="ECO:0007669"/>
    <property type="project" value="TreeGrafter"/>
</dbReference>
<evidence type="ECO:0000313" key="3">
    <source>
        <dbReference type="EMBL" id="KOO27213.1"/>
    </source>
</evidence>
<dbReference type="PROSITE" id="PS50222">
    <property type="entry name" value="EF_HAND_2"/>
    <property type="match status" value="2"/>
</dbReference>
<evidence type="ECO:0000313" key="4">
    <source>
        <dbReference type="Proteomes" id="UP000037460"/>
    </source>
</evidence>
<proteinExistence type="predicted"/>
<dbReference type="InterPro" id="IPR050230">
    <property type="entry name" value="CALM/Myosin/TropC-like"/>
</dbReference>
<reference evidence="4" key="1">
    <citation type="journal article" date="2015" name="PLoS Genet.">
        <title>Genome Sequence and Transcriptome Analyses of Chrysochromulina tobin: Metabolic Tools for Enhanced Algal Fitness in the Prominent Order Prymnesiales (Haptophyceae).</title>
        <authorList>
            <person name="Hovde B.T."/>
            <person name="Deodato C.R."/>
            <person name="Hunsperger H.M."/>
            <person name="Ryken S.A."/>
            <person name="Yost W."/>
            <person name="Jha R.K."/>
            <person name="Patterson J."/>
            <person name="Monnat R.J. Jr."/>
            <person name="Barlow S.B."/>
            <person name="Starkenburg S.R."/>
            <person name="Cattolico R.A."/>
        </authorList>
    </citation>
    <scope>NUCLEOTIDE SEQUENCE</scope>
    <source>
        <strain evidence="4">CCMP291</strain>
    </source>
</reference>
<dbReference type="Pfam" id="PF13405">
    <property type="entry name" value="EF-hand_6"/>
    <property type="match status" value="1"/>
</dbReference>
<dbReference type="PANTHER" id="PTHR23048">
    <property type="entry name" value="MYOSIN LIGHT CHAIN 1, 3"/>
    <property type="match status" value="1"/>
</dbReference>
<evidence type="ECO:0000256" key="1">
    <source>
        <dbReference type="ARBA" id="ARBA00022737"/>
    </source>
</evidence>
<sequence length="148" mass="16504">MAEDDRMRAAFKLFDPDGEGVITQEGLKNTLKTLGKQATDAELRTLIGGDVSGMFTARGGKIDYEMFCKIYKGELKKDTAQITDLQEAFRMMDPDGKGHIEATQLQFICKKLGEDLTIQEVKEMVGEALIGFDGRIFYDGLLKILITQ</sequence>
<protein>
    <submittedName>
        <fullName evidence="3">Calmodulin</fullName>
    </submittedName>
</protein>
<dbReference type="PANTHER" id="PTHR23048:SF0">
    <property type="entry name" value="CALMODULIN LIKE 3"/>
    <property type="match status" value="1"/>
</dbReference>
<dbReference type="GO" id="GO:0005509">
    <property type="term" value="F:calcium ion binding"/>
    <property type="evidence" value="ECO:0007669"/>
    <property type="project" value="InterPro"/>
</dbReference>
<dbReference type="CDD" id="cd00051">
    <property type="entry name" value="EFh"/>
    <property type="match status" value="1"/>
</dbReference>
<dbReference type="SUPFAM" id="SSF47473">
    <property type="entry name" value="EF-hand"/>
    <property type="match status" value="1"/>
</dbReference>
<accession>A0A0M0JLR5</accession>
<feature type="domain" description="EF-hand" evidence="2">
    <location>
        <begin position="2"/>
        <end position="37"/>
    </location>
</feature>